<dbReference type="RefSeq" id="WP_036153903.1">
    <property type="nucleotide sequence ID" value="NZ_AVCX01000007.1"/>
</dbReference>
<evidence type="ECO:0000313" key="2">
    <source>
        <dbReference type="EMBL" id="KGR85464.1"/>
    </source>
</evidence>
<protein>
    <recommendedName>
        <fullName evidence="1">DinB-like domain-containing protein</fullName>
    </recommendedName>
</protein>
<dbReference type="Pfam" id="PF12867">
    <property type="entry name" value="DinB_2"/>
    <property type="match status" value="1"/>
</dbReference>
<dbReference type="SUPFAM" id="SSF109854">
    <property type="entry name" value="DinB/YfiT-like putative metalloenzymes"/>
    <property type="match status" value="1"/>
</dbReference>
<comment type="caution">
    <text evidence="2">The sequence shown here is derived from an EMBL/GenBank/DDBJ whole genome shotgun (WGS) entry which is preliminary data.</text>
</comment>
<evidence type="ECO:0000259" key="1">
    <source>
        <dbReference type="Pfam" id="PF12867"/>
    </source>
</evidence>
<name>A0A0A3IL37_9BACI</name>
<dbReference type="Gene3D" id="1.20.120.450">
    <property type="entry name" value="dinb family like domain"/>
    <property type="match status" value="1"/>
</dbReference>
<proteinExistence type="predicted"/>
<dbReference type="OrthoDB" id="119432at2"/>
<dbReference type="EMBL" id="JPVP01000054">
    <property type="protein sequence ID" value="KGR85464.1"/>
    <property type="molecule type" value="Genomic_DNA"/>
</dbReference>
<reference evidence="2 3" key="1">
    <citation type="submission" date="2014-02" db="EMBL/GenBank/DDBJ databases">
        <title>Draft genome sequence of Lysinibacillus odysseyi NBRC 100172.</title>
        <authorList>
            <person name="Zhang F."/>
            <person name="Wang G."/>
            <person name="Zhang L."/>
        </authorList>
    </citation>
    <scope>NUCLEOTIDE SEQUENCE [LARGE SCALE GENOMIC DNA]</scope>
    <source>
        <strain evidence="2 3">NBRC 100172</strain>
    </source>
</reference>
<dbReference type="Proteomes" id="UP000030437">
    <property type="component" value="Unassembled WGS sequence"/>
</dbReference>
<dbReference type="InterPro" id="IPR034660">
    <property type="entry name" value="DinB/YfiT-like"/>
</dbReference>
<dbReference type="AlphaFoldDB" id="A0A0A3IL37"/>
<gene>
    <name evidence="2" type="ORF">CD32_09610</name>
</gene>
<dbReference type="eggNOG" id="COG2318">
    <property type="taxonomic scope" value="Bacteria"/>
</dbReference>
<sequence length="156" mass="18406">MNSIDLILLNFNEVRRRSIKLWTSIPQEKLHWKPDDEAMTCIEMIRHVLESEHYYHLAIQNRGSLEVFDSPFEQQPFSTVSAELNFAEPFRNHFLETIKSFSEEDLINIKIDRSESGYIRSLGDMLLRVAYHESVHTGQLLGYLRTAKVPRIRVWD</sequence>
<feature type="domain" description="DinB-like" evidence="1">
    <location>
        <begin position="11"/>
        <end position="140"/>
    </location>
</feature>
<keyword evidence="3" id="KW-1185">Reference proteome</keyword>
<organism evidence="2 3">
    <name type="scientific">Lysinibacillus odysseyi 34hs-1 = NBRC 100172</name>
    <dbReference type="NCBI Taxonomy" id="1220589"/>
    <lineage>
        <taxon>Bacteria</taxon>
        <taxon>Bacillati</taxon>
        <taxon>Bacillota</taxon>
        <taxon>Bacilli</taxon>
        <taxon>Bacillales</taxon>
        <taxon>Bacillaceae</taxon>
        <taxon>Lysinibacillus</taxon>
    </lineage>
</organism>
<evidence type="ECO:0000313" key="3">
    <source>
        <dbReference type="Proteomes" id="UP000030437"/>
    </source>
</evidence>
<accession>A0A0A3IL37</accession>
<dbReference type="InterPro" id="IPR024775">
    <property type="entry name" value="DinB-like"/>
</dbReference>
<dbReference type="STRING" id="1220589.CD32_09610"/>